<reference evidence="6 7" key="1">
    <citation type="submission" date="2022-05" db="EMBL/GenBank/DDBJ databases">
        <title>Genome Sequencing of Bee-Associated Microbes.</title>
        <authorList>
            <person name="Dunlap C."/>
        </authorList>
    </citation>
    <scope>NUCLEOTIDE SEQUENCE [LARGE SCALE GENOMIC DNA]</scope>
    <source>
        <strain evidence="6 7">NRRL BD-083</strain>
    </source>
</reference>
<dbReference type="RefSeq" id="WP_268637380.1">
    <property type="nucleotide sequence ID" value="NZ_JAMDLZ010000017.1"/>
</dbReference>
<dbReference type="PANTHER" id="PTHR41286:SF1">
    <property type="entry name" value="HNH NUCLEASE YAJD-RELATED"/>
    <property type="match status" value="1"/>
</dbReference>
<dbReference type="GO" id="GO:0004519">
    <property type="term" value="F:endonuclease activity"/>
    <property type="evidence" value="ECO:0007669"/>
    <property type="project" value="UniProtKB-KW"/>
</dbReference>
<dbReference type="PANTHER" id="PTHR41286">
    <property type="entry name" value="HNH NUCLEASE YAJD-RELATED"/>
    <property type="match status" value="1"/>
</dbReference>
<dbReference type="EMBL" id="JAMDLZ010000017">
    <property type="protein sequence ID" value="MCY9547300.1"/>
    <property type="molecule type" value="Genomic_DNA"/>
</dbReference>
<evidence type="ECO:0000256" key="3">
    <source>
        <dbReference type="ARBA" id="ARBA00038412"/>
    </source>
</evidence>
<comment type="similarity">
    <text evidence="3">Belongs to the HNH nuclease family.</text>
</comment>
<evidence type="ECO:0000313" key="7">
    <source>
        <dbReference type="Proteomes" id="UP001527052"/>
    </source>
</evidence>
<dbReference type="Pfam" id="PF01844">
    <property type="entry name" value="HNH"/>
    <property type="match status" value="1"/>
</dbReference>
<keyword evidence="7" id="KW-1185">Reference proteome</keyword>
<organism evidence="6 7">
    <name type="scientific">Lysinibacillus xylanilyticus</name>
    <dbReference type="NCBI Taxonomy" id="582475"/>
    <lineage>
        <taxon>Bacteria</taxon>
        <taxon>Bacillati</taxon>
        <taxon>Bacillota</taxon>
        <taxon>Bacilli</taxon>
        <taxon>Bacillales</taxon>
        <taxon>Bacillaceae</taxon>
        <taxon>Lysinibacillus</taxon>
    </lineage>
</organism>
<feature type="domain" description="HNH nuclease" evidence="5">
    <location>
        <begin position="11"/>
        <end position="67"/>
    </location>
</feature>
<name>A0ABT4ENQ1_9BACI</name>
<dbReference type="Proteomes" id="UP001527052">
    <property type="component" value="Unassembled WGS sequence"/>
</dbReference>
<dbReference type="CDD" id="cd00085">
    <property type="entry name" value="HNHc"/>
    <property type="match status" value="1"/>
</dbReference>
<accession>A0ABT4ENQ1</accession>
<evidence type="ECO:0000259" key="5">
    <source>
        <dbReference type="SMART" id="SM00507"/>
    </source>
</evidence>
<proteinExistence type="inferred from homology"/>
<keyword evidence="2" id="KW-0378">Hydrolase</keyword>
<dbReference type="SMART" id="SM00507">
    <property type="entry name" value="HNHc"/>
    <property type="match status" value="1"/>
</dbReference>
<sequence>MNFYKSKSWRSKRTKVLRRDSYECQECRRYGRNRTATTVHHCNPLETHPQWRFESWNLVSLCSTCHDKMHDRNNDVLTTLGEYWREKVTKVSPLSSNTFIRQQGTEEGDLFQ</sequence>
<keyword evidence="1" id="KW-0540">Nuclease</keyword>
<evidence type="ECO:0000256" key="1">
    <source>
        <dbReference type="ARBA" id="ARBA00022722"/>
    </source>
</evidence>
<dbReference type="Gene3D" id="1.10.30.50">
    <property type="match status" value="1"/>
</dbReference>
<comment type="caution">
    <text evidence="6">The sequence shown here is derived from an EMBL/GenBank/DDBJ whole genome shotgun (WGS) entry which is preliminary data.</text>
</comment>
<evidence type="ECO:0000313" key="6">
    <source>
        <dbReference type="EMBL" id="MCY9547300.1"/>
    </source>
</evidence>
<dbReference type="InterPro" id="IPR002711">
    <property type="entry name" value="HNH"/>
</dbReference>
<keyword evidence="6" id="KW-0255">Endonuclease</keyword>
<dbReference type="InterPro" id="IPR003615">
    <property type="entry name" value="HNH_nuc"/>
</dbReference>
<protein>
    <recommendedName>
        <fullName evidence="4">Putative HNH nuclease YajD</fullName>
    </recommendedName>
</protein>
<gene>
    <name evidence="6" type="ORF">M5W82_10060</name>
</gene>
<evidence type="ECO:0000256" key="2">
    <source>
        <dbReference type="ARBA" id="ARBA00022801"/>
    </source>
</evidence>
<evidence type="ECO:0000256" key="4">
    <source>
        <dbReference type="ARBA" id="ARBA00040194"/>
    </source>
</evidence>